<keyword evidence="6" id="KW-1185">Reference proteome</keyword>
<keyword evidence="2" id="KW-0539">Nucleus</keyword>
<evidence type="ECO:0000256" key="3">
    <source>
        <dbReference type="SAM" id="MobiDB-lite"/>
    </source>
</evidence>
<feature type="region of interest" description="Disordered" evidence="3">
    <location>
        <begin position="707"/>
        <end position="759"/>
    </location>
</feature>
<dbReference type="Pfam" id="PF24659">
    <property type="entry name" value="DUF7648"/>
    <property type="match status" value="1"/>
</dbReference>
<reference evidence="5 6" key="1">
    <citation type="journal article" date="2021" name="Nat. Plants">
        <title>The Taxus genome provides insights into paclitaxel biosynthesis.</title>
        <authorList>
            <person name="Xiong X."/>
            <person name="Gou J."/>
            <person name="Liao Q."/>
            <person name="Li Y."/>
            <person name="Zhou Q."/>
            <person name="Bi G."/>
            <person name="Li C."/>
            <person name="Du R."/>
            <person name="Wang X."/>
            <person name="Sun T."/>
            <person name="Guo L."/>
            <person name="Liang H."/>
            <person name="Lu P."/>
            <person name="Wu Y."/>
            <person name="Zhang Z."/>
            <person name="Ro D.K."/>
            <person name="Shang Y."/>
            <person name="Huang S."/>
            <person name="Yan J."/>
        </authorList>
    </citation>
    <scope>NUCLEOTIDE SEQUENCE [LARGE SCALE GENOMIC DNA]</scope>
    <source>
        <strain evidence="5">Ta-2019</strain>
    </source>
</reference>
<feature type="compositionally biased region" description="Low complexity" evidence="3">
    <location>
        <begin position="442"/>
        <end position="463"/>
    </location>
</feature>
<evidence type="ECO:0000313" key="6">
    <source>
        <dbReference type="Proteomes" id="UP000824469"/>
    </source>
</evidence>
<feature type="non-terminal residue" evidence="5">
    <location>
        <position position="1"/>
    </location>
</feature>
<evidence type="ECO:0000256" key="2">
    <source>
        <dbReference type="ARBA" id="ARBA00023242"/>
    </source>
</evidence>
<feature type="compositionally biased region" description="Polar residues" evidence="3">
    <location>
        <begin position="377"/>
        <end position="392"/>
    </location>
</feature>
<evidence type="ECO:0000259" key="4">
    <source>
        <dbReference type="Pfam" id="PF24659"/>
    </source>
</evidence>
<name>A0AA38LEZ3_TAXCH</name>
<feature type="region of interest" description="Disordered" evidence="3">
    <location>
        <begin position="285"/>
        <end position="304"/>
    </location>
</feature>
<dbReference type="AlphaFoldDB" id="A0AA38LEZ3"/>
<feature type="non-terminal residue" evidence="5">
    <location>
        <position position="909"/>
    </location>
</feature>
<organism evidence="5 6">
    <name type="scientific">Taxus chinensis</name>
    <name type="common">Chinese yew</name>
    <name type="synonym">Taxus wallichiana var. chinensis</name>
    <dbReference type="NCBI Taxonomy" id="29808"/>
    <lineage>
        <taxon>Eukaryota</taxon>
        <taxon>Viridiplantae</taxon>
        <taxon>Streptophyta</taxon>
        <taxon>Embryophyta</taxon>
        <taxon>Tracheophyta</taxon>
        <taxon>Spermatophyta</taxon>
        <taxon>Pinopsida</taxon>
        <taxon>Pinidae</taxon>
        <taxon>Conifers II</taxon>
        <taxon>Cupressales</taxon>
        <taxon>Taxaceae</taxon>
        <taxon>Taxus</taxon>
    </lineage>
</organism>
<feature type="compositionally biased region" description="Polar residues" evidence="3">
    <location>
        <begin position="707"/>
        <end position="720"/>
    </location>
</feature>
<evidence type="ECO:0000313" key="5">
    <source>
        <dbReference type="EMBL" id="KAH9322099.1"/>
    </source>
</evidence>
<accession>A0AA38LEZ3</accession>
<comment type="subcellular location">
    <subcellularLocation>
        <location evidence="1">Nucleus</location>
    </subcellularLocation>
</comment>
<feature type="compositionally biased region" description="Polar residues" evidence="3">
    <location>
        <begin position="464"/>
        <end position="487"/>
    </location>
</feature>
<gene>
    <name evidence="5" type="ORF">KI387_016738</name>
</gene>
<protein>
    <recommendedName>
        <fullName evidence="4">DUF7648 domain-containing protein</fullName>
    </recommendedName>
</protein>
<feature type="region of interest" description="Disordered" evidence="3">
    <location>
        <begin position="316"/>
        <end position="335"/>
    </location>
</feature>
<dbReference type="PANTHER" id="PTHR14571">
    <property type="entry name" value="HISTONE-LYSINE N-METHYLTRANSFERASE SET-26-RELATED"/>
    <property type="match status" value="1"/>
</dbReference>
<feature type="region of interest" description="Disordered" evidence="3">
    <location>
        <begin position="442"/>
        <end position="527"/>
    </location>
</feature>
<dbReference type="EMBL" id="JAHRHJ020000003">
    <property type="protein sequence ID" value="KAH9322099.1"/>
    <property type="molecule type" value="Genomic_DNA"/>
</dbReference>
<proteinExistence type="predicted"/>
<feature type="domain" description="DUF7648" evidence="4">
    <location>
        <begin position="842"/>
        <end position="904"/>
    </location>
</feature>
<evidence type="ECO:0000256" key="1">
    <source>
        <dbReference type="ARBA" id="ARBA00004123"/>
    </source>
</evidence>
<dbReference type="GO" id="GO:0005634">
    <property type="term" value="C:nucleus"/>
    <property type="evidence" value="ECO:0007669"/>
    <property type="project" value="UniProtKB-SubCell"/>
</dbReference>
<sequence length="909" mass="98192">FACAGTHEKLEVHDCETEGSAKCTSLDNQVFRSEECRETPIPNTEPEAIFKKHEAKKNLEKSKSTSAMRIHSTEMLNDSFICTVSSESQVKMGKKDYPITGKMARLSPRKESVNVQPEESEIAGVLIKQEDVKAAVDDVLTYNAGKSNIGHNDKTASHPAVNAEQAIDQELASSKSISGNYLQGDTVPYHSVTSPSINGSAASNFSIRLVKVKCEEKDEPIMLDVNPSLCSNAHSTRDRSVEEGCKLHGHNSDEPIAGAQLKESAVSGNSVGKEATQLSGLVVRSSRPDDGLQSHKQQPLGQRQIEDHLEASKDTEDLIGQSGQSRDNMGDIDLKSGPDFAKQILAEAANYSDDSVSEERRFKLEQSCQGVPEQVRVSPQQSSILQQESRLPSTHRPRFTMGSSSYSSSAIALSMQVPSGRSVAGSSKLSHGTVHLHKNAVSGVGKTSNSSSVSRSPISGPISAGNSKSSCQGIKSSINPVLSSSATRPGHLSKQRFRSGNPIDFKKDEAGNSFGKVSNSGSPVRVSPEVSSFKSVVKENVKCSATSTVKAASHGKSCFQAGASKHAVSNSKGHNSFSSSKLCAGQNVPICSTSAEQAPANHSQHHLSMQTKQVTFGATHKNEKLNLLASQSVLKANSTLPPAHPQVSNSVSATLSDEELALLLHQELNSSPRVPRVPRVRHTGNIPQLVSPPLSGTFVKRPTAVTPQCNSVSGQKIHTQVSRRRNREDNAREGSRTPVHGLDEPTKVEGPLSPPDTRRLEENIKGDDFSYLARREVHSKSLDYTYDAKKNVSLTDVHNMIEGSSHSLAFDSIDGPLSSVHVSPSDFSDDAENIMTESGSLTLPGLIDDILSKNQHMSYEELCEAVLPHWQNLRKHNGERYAYTSHCQAVLDCLRNRTAWAHLVDRGPK</sequence>
<feature type="region of interest" description="Disordered" evidence="3">
    <location>
        <begin position="373"/>
        <end position="404"/>
    </location>
</feature>
<dbReference type="Proteomes" id="UP000824469">
    <property type="component" value="Unassembled WGS sequence"/>
</dbReference>
<feature type="compositionally biased region" description="Basic and acidic residues" evidence="3">
    <location>
        <begin position="726"/>
        <end position="747"/>
    </location>
</feature>
<dbReference type="InterPro" id="IPR056065">
    <property type="entry name" value="DUF7648"/>
</dbReference>
<comment type="caution">
    <text evidence="5">The sequence shown here is derived from an EMBL/GenBank/DDBJ whole genome shotgun (WGS) entry which is preliminary data.</text>
</comment>
<dbReference type="PANTHER" id="PTHR14571:SF9">
    <property type="entry name" value="HISTONE-LYSINE N-METHYLTRANSFERASE SET-26-RELATED"/>
    <property type="match status" value="1"/>
</dbReference>